<reference evidence="3" key="1">
    <citation type="journal article" date="2007" name="Plant Cell">
        <title>Dothideomycete-plant interactions illuminated by genome sequencing and EST analysis of the wheat pathogen Stagonospora nodorum.</title>
        <authorList>
            <person name="Hane J.K."/>
            <person name="Lowe R.G."/>
            <person name="Solomon P.S."/>
            <person name="Tan K.C."/>
            <person name="Schoch C.L."/>
            <person name="Spatafora J.W."/>
            <person name="Crous P.W."/>
            <person name="Kodira C."/>
            <person name="Birren B.W."/>
            <person name="Galagan J.E."/>
            <person name="Torriani S.F."/>
            <person name="McDonald B.A."/>
            <person name="Oliver R.P."/>
        </authorList>
    </citation>
    <scope>NUCLEOTIDE SEQUENCE [LARGE SCALE GENOMIC DNA]</scope>
    <source>
        <strain evidence="3">SN15 / ATCC MYA-4574 / FGSC 10173</strain>
    </source>
</reference>
<organism evidence="2 3">
    <name type="scientific">Phaeosphaeria nodorum (strain SN15 / ATCC MYA-4574 / FGSC 10173)</name>
    <name type="common">Glume blotch fungus</name>
    <name type="synonym">Parastagonospora nodorum</name>
    <dbReference type="NCBI Taxonomy" id="321614"/>
    <lineage>
        <taxon>Eukaryota</taxon>
        <taxon>Fungi</taxon>
        <taxon>Dikarya</taxon>
        <taxon>Ascomycota</taxon>
        <taxon>Pezizomycotina</taxon>
        <taxon>Dothideomycetes</taxon>
        <taxon>Pleosporomycetidae</taxon>
        <taxon>Pleosporales</taxon>
        <taxon>Pleosporineae</taxon>
        <taxon>Phaeosphaeriaceae</taxon>
        <taxon>Parastagonospora</taxon>
    </lineage>
</organism>
<name>Q0TZL6_PHANO</name>
<evidence type="ECO:0000313" key="3">
    <source>
        <dbReference type="Proteomes" id="UP000001055"/>
    </source>
</evidence>
<gene>
    <name evidence="2" type="ORF">SNOG_15031</name>
</gene>
<dbReference type="EMBL" id="CH445359">
    <property type="protein sequence ID" value="EAT77574.1"/>
    <property type="molecule type" value="Genomic_DNA"/>
</dbReference>
<evidence type="ECO:0000313" key="2">
    <source>
        <dbReference type="EMBL" id="EAT77574.1"/>
    </source>
</evidence>
<dbReference type="RefSeq" id="XP_001805195.1">
    <property type="nucleotide sequence ID" value="XM_001805143.1"/>
</dbReference>
<feature type="region of interest" description="Disordered" evidence="1">
    <location>
        <begin position="94"/>
        <end position="123"/>
    </location>
</feature>
<dbReference type="KEGG" id="pno:SNOG_15031"/>
<proteinExistence type="predicted"/>
<protein>
    <submittedName>
        <fullName evidence="2">Uncharacterized protein</fullName>
    </submittedName>
</protein>
<dbReference type="GeneID" id="5982123"/>
<dbReference type="AlphaFoldDB" id="Q0TZL6"/>
<evidence type="ECO:0000256" key="1">
    <source>
        <dbReference type="SAM" id="MobiDB-lite"/>
    </source>
</evidence>
<dbReference type="Proteomes" id="UP000001055">
    <property type="component" value="Unassembled WGS sequence"/>
</dbReference>
<dbReference type="InParanoid" id="Q0TZL6"/>
<feature type="region of interest" description="Disordered" evidence="1">
    <location>
        <begin position="28"/>
        <end position="52"/>
    </location>
</feature>
<accession>Q0TZL6</accession>
<sequence>MVHVLERQSAPWYLPYHCRGIVTPVQSTCSSTLPGTERRGVGRGRVPGRPLRFERSTDTTSIYQTTLASLEIAFTAALANPSPSIAGSRLILQPTDTARGGHESEIWSPPSASDAVPLPDVPG</sequence>